<protein>
    <recommendedName>
        <fullName evidence="6">Glycoside hydrolase family 127 protein</fullName>
    </recommendedName>
</protein>
<dbReference type="InterPro" id="IPR012878">
    <property type="entry name" value="Beta-AFase-like_GH127_cat"/>
</dbReference>
<feature type="domain" description="Non-reducing end beta-L-arabinofuranosidase-like GH127 middle" evidence="3">
    <location>
        <begin position="464"/>
        <end position="559"/>
    </location>
</feature>
<evidence type="ECO:0000259" key="2">
    <source>
        <dbReference type="Pfam" id="PF20620"/>
    </source>
</evidence>
<name>A0A2S7EMU3_9XANT</name>
<evidence type="ECO:0000259" key="1">
    <source>
        <dbReference type="Pfam" id="PF07944"/>
    </source>
</evidence>
<dbReference type="SUPFAM" id="SSF48208">
    <property type="entry name" value="Six-hairpin glycosidases"/>
    <property type="match status" value="1"/>
</dbReference>
<dbReference type="Pfam" id="PF20620">
    <property type="entry name" value="DUF6805"/>
    <property type="match status" value="1"/>
</dbReference>
<evidence type="ECO:0000313" key="5">
    <source>
        <dbReference type="Proteomes" id="UP000239939"/>
    </source>
</evidence>
<accession>A0A2S7EMU3</accession>
<dbReference type="InterPro" id="IPR046544">
    <property type="entry name" value="GH146_SB_dom"/>
</dbReference>
<dbReference type="Proteomes" id="UP000239939">
    <property type="component" value="Unassembled WGS sequence"/>
</dbReference>
<feature type="domain" description="Non-reducing end beta-L-arabinofuranosidase-like GH127 catalytic" evidence="1">
    <location>
        <begin position="66"/>
        <end position="455"/>
    </location>
</feature>
<dbReference type="GO" id="GO:0005975">
    <property type="term" value="P:carbohydrate metabolic process"/>
    <property type="evidence" value="ECO:0007669"/>
    <property type="project" value="InterPro"/>
</dbReference>
<dbReference type="OrthoDB" id="9757939at2"/>
<comment type="caution">
    <text evidence="4">The sequence shown here is derived from an EMBL/GenBank/DDBJ whole genome shotgun (WGS) entry which is preliminary data.</text>
</comment>
<evidence type="ECO:0000313" key="4">
    <source>
        <dbReference type="EMBL" id="PPU92220.1"/>
    </source>
</evidence>
<dbReference type="EMBL" id="MDEJ01000073">
    <property type="protein sequence ID" value="PPU92220.1"/>
    <property type="molecule type" value="Genomic_DNA"/>
</dbReference>
<sequence>MHDDASTPVPSCPPAPAQCDHGLPADAARRRLLQWSALAVAAGWLHFPADVAASQAGAMTALPLQAVRLMPSLFLDSLQTNRRYLLELEPDRLLHNFLHYAGLPAKAPAYGGWEGDTIAGHSLGHYLSALSKMTAQTGDAALRERVDYIVGELARAQARDPDGYVGGLTRKNADEQIEAGKQVFEQVRRGVIQASAFNLNGSWSPLYTVHKLFAGLLDADALAGNTQSLQVLQPLAGYLADVFDGLSHAQLQALLDSEFGGLNESYLELGARTGNPRWIAIGQRLRHDKVIDPAQAGKDALPHHHANTQVPKFIGAARQFEVAADADAAAAARFFWETVTGHYSYVIGGNADREYFQAPDSIASFLTEQTCEHCNSYNMLKLTRHLYQWTPQARYFDYYERTLYNHTMAAQHPATGMFTYMTPMITGGERGFSDKFDSFWCCVGSGMEAHAQFGDSIYWHAADTLYVNLYIPSALDWRNRDFALQLDSGVPDNGNVRMQITRAGSRAPRQVSLRIPGWCQGAFALHVNGVAQQIAAVDGYAVVARRWRVGDVLELALQMPLRLEHAAGDPQTVVVMRGPLALAADLGEVDAPYDAPDPVLVSAASPLAEFAALPQPGHYLAHSVRPQPLRFVPFYAQYERRSALYLKRMTPVQWALEQTRRAQQQTERSALLSHAVDTIQFGDEASEQAHGLTSDTSFGGTYRRQQCRDVRGKGFVQFRMKGSAAPLRLRLRFWGSDKGRFNVLVDGKLAVAVQVERGEVIDFIDRDYPLPPALTRAPLLTLRIEPQQGDTAGPLFGGWLLPA</sequence>
<proteinExistence type="predicted"/>
<feature type="domain" description="Glycoside hydrolase GH146 substrate-binding" evidence="2">
    <location>
        <begin position="671"/>
        <end position="795"/>
    </location>
</feature>
<gene>
    <name evidence="4" type="ORF">XpopCFBP1817_12575</name>
</gene>
<dbReference type="PANTHER" id="PTHR31151:SF0">
    <property type="entry name" value="PROLINE-TRNA LIGASE (DUF1680)"/>
    <property type="match status" value="1"/>
</dbReference>
<dbReference type="AlphaFoldDB" id="A0A2S7EMU3"/>
<dbReference type="InterPro" id="IPR008928">
    <property type="entry name" value="6-hairpin_glycosidase_sf"/>
</dbReference>
<reference evidence="5" key="1">
    <citation type="submission" date="2016-08" db="EMBL/GenBank/DDBJ databases">
        <authorList>
            <person name="Merda D."/>
            <person name="Briand M."/>
            <person name="Taghouti G."/>
            <person name="Carrere S."/>
            <person name="Gouzy J."/>
            <person name="Portier P."/>
            <person name="Jacques M.-A."/>
            <person name="Fischer-Le Saux M."/>
        </authorList>
    </citation>
    <scope>NUCLEOTIDE SEQUENCE [LARGE SCALE GENOMIC DNA]</scope>
    <source>
        <strain evidence="5">CFBP1817</strain>
    </source>
</reference>
<dbReference type="RefSeq" id="WP_128417413.1">
    <property type="nucleotide sequence ID" value="NZ_MDEJ01000073.1"/>
</dbReference>
<dbReference type="InterPro" id="IPR049046">
    <property type="entry name" value="Beta-AFase-like_GH127_middle"/>
</dbReference>
<evidence type="ECO:0000259" key="3">
    <source>
        <dbReference type="Pfam" id="PF20736"/>
    </source>
</evidence>
<dbReference type="Pfam" id="PF07944">
    <property type="entry name" value="Beta-AFase-like_GH127_cat"/>
    <property type="match status" value="1"/>
</dbReference>
<dbReference type="PANTHER" id="PTHR31151">
    <property type="entry name" value="PROLINE-TRNA LIGASE (DUF1680)"/>
    <property type="match status" value="1"/>
</dbReference>
<organism evidence="4 5">
    <name type="scientific">Xanthomonas populi</name>
    <dbReference type="NCBI Taxonomy" id="53414"/>
    <lineage>
        <taxon>Bacteria</taxon>
        <taxon>Pseudomonadati</taxon>
        <taxon>Pseudomonadota</taxon>
        <taxon>Gammaproteobacteria</taxon>
        <taxon>Lysobacterales</taxon>
        <taxon>Lysobacteraceae</taxon>
        <taxon>Xanthomonas</taxon>
    </lineage>
</organism>
<keyword evidence="5" id="KW-1185">Reference proteome</keyword>
<dbReference type="Pfam" id="PF20736">
    <property type="entry name" value="Glyco_hydro127M"/>
    <property type="match status" value="1"/>
</dbReference>
<evidence type="ECO:0008006" key="6">
    <source>
        <dbReference type="Google" id="ProtNLM"/>
    </source>
</evidence>